<reference evidence="5" key="2">
    <citation type="journal article" date="2016" name="Sci. Rep.">
        <title>Dictyocaulus viviparus genome, variome and transcriptome elucidate lungworm biology and support future intervention.</title>
        <authorList>
            <person name="McNulty S.N."/>
            <person name="Strube C."/>
            <person name="Rosa B.A."/>
            <person name="Martin J.C."/>
            <person name="Tyagi R."/>
            <person name="Choi Y.J."/>
            <person name="Wang Q."/>
            <person name="Hallsworth Pepin K."/>
            <person name="Zhang X."/>
            <person name="Ozersky P."/>
            <person name="Wilson R.K."/>
            <person name="Sternberg P.W."/>
            <person name="Gasser R.B."/>
            <person name="Mitreva M."/>
        </authorList>
    </citation>
    <scope>NUCLEOTIDE SEQUENCE [LARGE SCALE GENOMIC DNA]</scope>
    <source>
        <strain evidence="5">HannoverDv2000</strain>
    </source>
</reference>
<feature type="domain" description="Ground-like" evidence="3">
    <location>
        <begin position="162"/>
        <end position="231"/>
    </location>
</feature>
<protein>
    <submittedName>
        <fullName evidence="4">Ground-like domain protein</fullName>
    </submittedName>
</protein>
<evidence type="ECO:0000313" key="4">
    <source>
        <dbReference type="EMBL" id="KJH52300.1"/>
    </source>
</evidence>
<keyword evidence="2" id="KW-0732">Signal</keyword>
<evidence type="ECO:0000256" key="1">
    <source>
        <dbReference type="SAM" id="MobiDB-lite"/>
    </source>
</evidence>
<dbReference type="OrthoDB" id="5825670at2759"/>
<feature type="region of interest" description="Disordered" evidence="1">
    <location>
        <begin position="122"/>
        <end position="159"/>
    </location>
</feature>
<feature type="signal peptide" evidence="2">
    <location>
        <begin position="1"/>
        <end position="17"/>
    </location>
</feature>
<sequence>MIVSLLSLLLLVQYSEAFFIIGSACGCPPMHPMCPPQPRCALNGVITQQTQPISVPDELELRAAAFGIPIGQQQQNPTSNLEQFEKLVDRQEESETAVTNKPPEQEENKQLLVALDSKTEVRRAPASKFDQSKESEVLTDASETNSNTDDEDFTTPIPQATTKCNSQVLRKLMYESMTSNSSESKRKVNAAAEMKFGGNVDVICSRGHFSYVFASNLFCEVTKDLVTCIAFRQASS</sequence>
<dbReference type="AlphaFoldDB" id="A0A0D8Y6F5"/>
<keyword evidence="5" id="KW-1185">Reference proteome</keyword>
<dbReference type="InterPro" id="IPR007284">
    <property type="entry name" value="Ground-like_dom"/>
</dbReference>
<dbReference type="EMBL" id="KN716167">
    <property type="protein sequence ID" value="KJH52300.1"/>
    <property type="molecule type" value="Genomic_DNA"/>
</dbReference>
<proteinExistence type="predicted"/>
<dbReference type="Pfam" id="PF04155">
    <property type="entry name" value="Ground-like"/>
    <property type="match status" value="1"/>
</dbReference>
<evidence type="ECO:0000259" key="3">
    <source>
        <dbReference type="Pfam" id="PF04155"/>
    </source>
</evidence>
<gene>
    <name evidence="4" type="ORF">DICVIV_01502</name>
</gene>
<evidence type="ECO:0000256" key="2">
    <source>
        <dbReference type="SAM" id="SignalP"/>
    </source>
</evidence>
<name>A0A0D8Y6F5_DICVI</name>
<feature type="chain" id="PRO_5002336375" evidence="2">
    <location>
        <begin position="18"/>
        <end position="236"/>
    </location>
</feature>
<accession>A0A0D8Y6F5</accession>
<dbReference type="Proteomes" id="UP000053766">
    <property type="component" value="Unassembled WGS sequence"/>
</dbReference>
<reference evidence="4 5" key="1">
    <citation type="submission" date="2013-11" db="EMBL/GenBank/DDBJ databases">
        <title>Draft genome of the bovine lungworm Dictyocaulus viviparus.</title>
        <authorList>
            <person name="Mitreva M."/>
        </authorList>
    </citation>
    <scope>NUCLEOTIDE SEQUENCE [LARGE SCALE GENOMIC DNA]</scope>
    <source>
        <strain evidence="4 5">HannoverDv2000</strain>
    </source>
</reference>
<evidence type="ECO:0000313" key="5">
    <source>
        <dbReference type="Proteomes" id="UP000053766"/>
    </source>
</evidence>
<organism evidence="4 5">
    <name type="scientific">Dictyocaulus viviparus</name>
    <name type="common">Bovine lungworm</name>
    <dbReference type="NCBI Taxonomy" id="29172"/>
    <lineage>
        <taxon>Eukaryota</taxon>
        <taxon>Metazoa</taxon>
        <taxon>Ecdysozoa</taxon>
        <taxon>Nematoda</taxon>
        <taxon>Chromadorea</taxon>
        <taxon>Rhabditida</taxon>
        <taxon>Rhabditina</taxon>
        <taxon>Rhabditomorpha</taxon>
        <taxon>Strongyloidea</taxon>
        <taxon>Metastrongylidae</taxon>
        <taxon>Dictyocaulus</taxon>
    </lineage>
</organism>